<evidence type="ECO:0000313" key="2">
    <source>
        <dbReference type="Proteomes" id="UP000235388"/>
    </source>
</evidence>
<gene>
    <name evidence="1" type="ORF">PCANC_01562</name>
</gene>
<dbReference type="Proteomes" id="UP000235388">
    <property type="component" value="Unassembled WGS sequence"/>
</dbReference>
<reference evidence="1 2" key="1">
    <citation type="submission" date="2017-11" db="EMBL/GenBank/DDBJ databases">
        <title>De novo assembly and phasing of dikaryotic genomes from two isolates of Puccinia coronata f. sp. avenae, the causal agent of oat crown rust.</title>
        <authorList>
            <person name="Miller M.E."/>
            <person name="Zhang Y."/>
            <person name="Omidvar V."/>
            <person name="Sperschneider J."/>
            <person name="Schwessinger B."/>
            <person name="Raley C."/>
            <person name="Palmer J.M."/>
            <person name="Garnica D."/>
            <person name="Upadhyaya N."/>
            <person name="Rathjen J."/>
            <person name="Taylor J.M."/>
            <person name="Park R.F."/>
            <person name="Dodds P.N."/>
            <person name="Hirsch C.D."/>
            <person name="Kianian S.F."/>
            <person name="Figueroa M."/>
        </authorList>
    </citation>
    <scope>NUCLEOTIDE SEQUENCE [LARGE SCALE GENOMIC DNA]</scope>
    <source>
        <strain evidence="1">12NC29</strain>
    </source>
</reference>
<organism evidence="1 2">
    <name type="scientific">Puccinia coronata f. sp. avenae</name>
    <dbReference type="NCBI Taxonomy" id="200324"/>
    <lineage>
        <taxon>Eukaryota</taxon>
        <taxon>Fungi</taxon>
        <taxon>Dikarya</taxon>
        <taxon>Basidiomycota</taxon>
        <taxon>Pucciniomycotina</taxon>
        <taxon>Pucciniomycetes</taxon>
        <taxon>Pucciniales</taxon>
        <taxon>Pucciniaceae</taxon>
        <taxon>Puccinia</taxon>
    </lineage>
</organism>
<dbReference type="EMBL" id="PGCJ01000028">
    <property type="protein sequence ID" value="PLW55731.1"/>
    <property type="molecule type" value="Genomic_DNA"/>
</dbReference>
<dbReference type="AlphaFoldDB" id="A0A2N5W0E4"/>
<proteinExistence type="predicted"/>
<name>A0A2N5W0E4_9BASI</name>
<accession>A0A2N5W0E4</accession>
<protein>
    <submittedName>
        <fullName evidence="1">Uncharacterized protein</fullName>
    </submittedName>
</protein>
<keyword evidence="2" id="KW-1185">Reference proteome</keyword>
<evidence type="ECO:0000313" key="1">
    <source>
        <dbReference type="EMBL" id="PLW55731.1"/>
    </source>
</evidence>
<comment type="caution">
    <text evidence="1">The sequence shown here is derived from an EMBL/GenBank/DDBJ whole genome shotgun (WGS) entry which is preliminary data.</text>
</comment>
<sequence>MVYGLEVIAQRLHYAARPKEDWTNRPSPTLPPCCIAGLWTMDSFVVTFVQQHPSSQEGNPMVGIIGVSIDNPTPIVGGKLAMDAVT</sequence>